<keyword evidence="2" id="KW-1185">Reference proteome</keyword>
<dbReference type="RefSeq" id="WP_180569108.1">
    <property type="nucleotide sequence ID" value="NZ_JACCKB010000021.1"/>
</dbReference>
<dbReference type="EMBL" id="JACCKB010000021">
    <property type="protein sequence ID" value="NYZ67082.1"/>
    <property type="molecule type" value="Genomic_DNA"/>
</dbReference>
<sequence>MYYETERDLVIAGAENAWVLGNKDKIVKGSEFELSLSYLRYDGHNIIDARTQNKFFIDEQGIKHITRFVGAWQYLECEYTDELFRDNNQWRVKNNEDKYQEKIEEIKSKRRQAYTTEADPLKNEYDYDLISSPANAETKKLQWLAKVKEIKARYPFPSQKIAIE</sequence>
<accession>A0A853I643</accession>
<dbReference type="Proteomes" id="UP000569732">
    <property type="component" value="Unassembled WGS sequence"/>
</dbReference>
<reference evidence="1 2" key="1">
    <citation type="submission" date="2020-07" db="EMBL/GenBank/DDBJ databases">
        <title>Endozoicomonas sp. nov., isolated from sediment.</title>
        <authorList>
            <person name="Gu T."/>
        </authorList>
    </citation>
    <scope>NUCLEOTIDE SEQUENCE [LARGE SCALE GENOMIC DNA]</scope>
    <source>
        <strain evidence="1 2">SM1973</strain>
    </source>
</reference>
<gene>
    <name evidence="1" type="ORF">H0A36_13765</name>
</gene>
<evidence type="ECO:0000313" key="1">
    <source>
        <dbReference type="EMBL" id="NYZ67082.1"/>
    </source>
</evidence>
<proteinExistence type="predicted"/>
<comment type="caution">
    <text evidence="1">The sequence shown here is derived from an EMBL/GenBank/DDBJ whole genome shotgun (WGS) entry which is preliminary data.</text>
</comment>
<name>A0A853I643_9GAMM</name>
<organism evidence="1 2">
    <name type="scientific">Spartinivicinus marinus</name>
    <dbReference type="NCBI Taxonomy" id="2994442"/>
    <lineage>
        <taxon>Bacteria</taxon>
        <taxon>Pseudomonadati</taxon>
        <taxon>Pseudomonadota</taxon>
        <taxon>Gammaproteobacteria</taxon>
        <taxon>Oceanospirillales</taxon>
        <taxon>Zooshikellaceae</taxon>
        <taxon>Spartinivicinus</taxon>
    </lineage>
</organism>
<evidence type="ECO:0000313" key="2">
    <source>
        <dbReference type="Proteomes" id="UP000569732"/>
    </source>
</evidence>
<protein>
    <submittedName>
        <fullName evidence="1">Uncharacterized protein</fullName>
    </submittedName>
</protein>
<dbReference type="AlphaFoldDB" id="A0A853I643"/>